<sequence length="272" mass="30967">MKENIKASNTDSFDHSTHQEFVEYYANESLSDSTINRMQGIINCVLRNIESSRLNQKLDIADIGCGTGIMSVMWARQGHTVYGLDVNEALLEIAGQRAMEEGLAIEFSLGSATQLPWADQSMDVCIAPELLEHVVEWEACLKEFVRILKPNGILFISTANKLCPIQQEFNLPFYSWYPSYIKHYCEELARTTHPQLAGYAKYPAVNWFSFYQLRKEFSKLGMKAFDRFDIMDIDNKSDFKKAAIKIVRNSSLLRLFGHICTSGLPVLAIKNK</sequence>
<dbReference type="GO" id="GO:0008168">
    <property type="term" value="F:methyltransferase activity"/>
    <property type="evidence" value="ECO:0007669"/>
    <property type="project" value="UniProtKB-KW"/>
</dbReference>
<protein>
    <submittedName>
        <fullName evidence="2">Class I SAM-dependent methyltransferase</fullName>
    </submittedName>
</protein>
<dbReference type="SUPFAM" id="SSF53335">
    <property type="entry name" value="S-adenosyl-L-methionine-dependent methyltransferases"/>
    <property type="match status" value="1"/>
</dbReference>
<accession>A0ABT1U2C6</accession>
<reference evidence="2 3" key="1">
    <citation type="submission" date="2022-07" db="EMBL/GenBank/DDBJ databases">
        <title>Methylomonas rivi sp. nov., Methylomonas rosea sp. nov., Methylomonas aureus sp. nov. and Methylomonas subterranea sp. nov., four novel methanotrophs isolated from a freshwater creek and the deep terrestrial subsurface.</title>
        <authorList>
            <person name="Abin C."/>
            <person name="Sankaranarayanan K."/>
            <person name="Garner C."/>
            <person name="Sindelar R."/>
            <person name="Kotary K."/>
            <person name="Garner R."/>
            <person name="Barclay S."/>
            <person name="Lawson P."/>
            <person name="Krumholz L."/>
        </authorList>
    </citation>
    <scope>NUCLEOTIDE SEQUENCE [LARGE SCALE GENOMIC DNA]</scope>
    <source>
        <strain evidence="2 3">WSC-6</strain>
    </source>
</reference>
<name>A0ABT1U2C6_9GAMM</name>
<dbReference type="RefSeq" id="WP_256614307.1">
    <property type="nucleotide sequence ID" value="NZ_JANIBK010000019.1"/>
</dbReference>
<dbReference type="Proteomes" id="UP001524586">
    <property type="component" value="Unassembled WGS sequence"/>
</dbReference>
<dbReference type="Pfam" id="PF08241">
    <property type="entry name" value="Methyltransf_11"/>
    <property type="match status" value="1"/>
</dbReference>
<dbReference type="PANTHER" id="PTHR43591">
    <property type="entry name" value="METHYLTRANSFERASE"/>
    <property type="match status" value="1"/>
</dbReference>
<dbReference type="CDD" id="cd02440">
    <property type="entry name" value="AdoMet_MTases"/>
    <property type="match status" value="1"/>
</dbReference>
<keyword evidence="2" id="KW-0808">Transferase</keyword>
<feature type="domain" description="Methyltransferase type 11" evidence="1">
    <location>
        <begin position="62"/>
        <end position="156"/>
    </location>
</feature>
<dbReference type="EMBL" id="JANIBK010000019">
    <property type="protein sequence ID" value="MCQ8127945.1"/>
    <property type="molecule type" value="Genomic_DNA"/>
</dbReference>
<comment type="caution">
    <text evidence="2">The sequence shown here is derived from an EMBL/GenBank/DDBJ whole genome shotgun (WGS) entry which is preliminary data.</text>
</comment>
<dbReference type="InterPro" id="IPR029063">
    <property type="entry name" value="SAM-dependent_MTases_sf"/>
</dbReference>
<keyword evidence="3" id="KW-1185">Reference proteome</keyword>
<organism evidence="2 3">
    <name type="scientific">Methylomonas rivi</name>
    <dbReference type="NCBI Taxonomy" id="2952226"/>
    <lineage>
        <taxon>Bacteria</taxon>
        <taxon>Pseudomonadati</taxon>
        <taxon>Pseudomonadota</taxon>
        <taxon>Gammaproteobacteria</taxon>
        <taxon>Methylococcales</taxon>
        <taxon>Methylococcaceae</taxon>
        <taxon>Methylomonas</taxon>
    </lineage>
</organism>
<gene>
    <name evidence="2" type="ORF">NP596_05665</name>
</gene>
<evidence type="ECO:0000259" key="1">
    <source>
        <dbReference type="Pfam" id="PF08241"/>
    </source>
</evidence>
<dbReference type="InterPro" id="IPR013216">
    <property type="entry name" value="Methyltransf_11"/>
</dbReference>
<dbReference type="GO" id="GO:0032259">
    <property type="term" value="P:methylation"/>
    <property type="evidence" value="ECO:0007669"/>
    <property type="project" value="UniProtKB-KW"/>
</dbReference>
<evidence type="ECO:0000313" key="3">
    <source>
        <dbReference type="Proteomes" id="UP001524586"/>
    </source>
</evidence>
<evidence type="ECO:0000313" key="2">
    <source>
        <dbReference type="EMBL" id="MCQ8127945.1"/>
    </source>
</evidence>
<dbReference type="Gene3D" id="3.40.50.150">
    <property type="entry name" value="Vaccinia Virus protein VP39"/>
    <property type="match status" value="1"/>
</dbReference>
<keyword evidence="2" id="KW-0489">Methyltransferase</keyword>
<proteinExistence type="predicted"/>